<evidence type="ECO:0000313" key="3">
    <source>
        <dbReference type="Proteomes" id="UP001214576"/>
    </source>
</evidence>
<comment type="caution">
    <text evidence="2">The sequence shown here is derived from an EMBL/GenBank/DDBJ whole genome shotgun (WGS) entry which is preliminary data.</text>
</comment>
<feature type="compositionally biased region" description="Polar residues" evidence="1">
    <location>
        <begin position="58"/>
        <end position="84"/>
    </location>
</feature>
<feature type="region of interest" description="Disordered" evidence="1">
    <location>
        <begin position="46"/>
        <end position="111"/>
    </location>
</feature>
<protein>
    <submittedName>
        <fullName evidence="2">Uncharacterized protein</fullName>
    </submittedName>
</protein>
<organism evidence="2 3">
    <name type="scientific">Ovis ammon polii</name>
    <dbReference type="NCBI Taxonomy" id="230172"/>
    <lineage>
        <taxon>Eukaryota</taxon>
        <taxon>Metazoa</taxon>
        <taxon>Chordata</taxon>
        <taxon>Craniata</taxon>
        <taxon>Vertebrata</taxon>
        <taxon>Euteleostomi</taxon>
        <taxon>Mammalia</taxon>
        <taxon>Eutheria</taxon>
        <taxon>Laurasiatheria</taxon>
        <taxon>Artiodactyla</taxon>
        <taxon>Ruminantia</taxon>
        <taxon>Pecora</taxon>
        <taxon>Bovidae</taxon>
        <taxon>Caprinae</taxon>
        <taxon>Ovis</taxon>
    </lineage>
</organism>
<name>A0AAD4TXB9_OVIAM</name>
<evidence type="ECO:0000313" key="2">
    <source>
        <dbReference type="EMBL" id="KAI4535937.1"/>
    </source>
</evidence>
<evidence type="ECO:0000256" key="1">
    <source>
        <dbReference type="SAM" id="MobiDB-lite"/>
    </source>
</evidence>
<proteinExistence type="predicted"/>
<dbReference type="AlphaFoldDB" id="A0AAD4TXB9"/>
<keyword evidence="3" id="KW-1185">Reference proteome</keyword>
<reference evidence="2" key="1">
    <citation type="submission" date="2022-03" db="EMBL/GenBank/DDBJ databases">
        <title>Genomic analyses of argali, domestic sheep and their hybrids provide insights into chromosomal evolution, heterosis and genetic basis of agronomic traits.</title>
        <authorList>
            <person name="Li M."/>
        </authorList>
    </citation>
    <scope>NUCLEOTIDE SEQUENCE</scope>
    <source>
        <strain evidence="2">CAU-MHL-2022a</strain>
        <tissue evidence="2">Skin</tissue>
    </source>
</reference>
<dbReference type="Proteomes" id="UP001214576">
    <property type="component" value="Unassembled WGS sequence"/>
</dbReference>
<gene>
    <name evidence="2" type="ORF">MG293_014264</name>
</gene>
<sequence>MSLRTCSWSAAPVISMHVRTRGLHNVQDHTQGPPRSDLPRFLSVSVPAESRPPASPTLHLQPQGPSQATSNAASAWLHTCSSPPSTLPEPDPRGKTSMALPDPATERGRPLPMAPLGLICTLKVIPYSPAEPVIQGERTNSKNNLENKPTFSRAAAPMWVLRGCLLRTRTGPVLARQACVLPPRLIAAPRPLHPGCDLPPRLLCVLALSEPRASSLRLQLLCDTEESSAGSACKHFRPLT</sequence>
<accession>A0AAD4TXB9</accession>
<dbReference type="EMBL" id="JAKZEL010000017">
    <property type="protein sequence ID" value="KAI4535937.1"/>
    <property type="molecule type" value="Genomic_DNA"/>
</dbReference>